<dbReference type="InterPro" id="IPR036961">
    <property type="entry name" value="Kinesin_motor_dom_sf"/>
</dbReference>
<dbReference type="Proteomes" id="UP000006671">
    <property type="component" value="Unassembled WGS sequence"/>
</dbReference>
<comment type="subcellular location">
    <subcellularLocation>
        <location evidence="1">Cytoplasm</location>
        <location evidence="1">Cytoskeleton</location>
    </subcellularLocation>
</comment>
<evidence type="ECO:0000259" key="9">
    <source>
        <dbReference type="PROSITE" id="PS50067"/>
    </source>
</evidence>
<evidence type="ECO:0000313" key="11">
    <source>
        <dbReference type="Proteomes" id="UP000006671"/>
    </source>
</evidence>
<feature type="coiled-coil region" evidence="6">
    <location>
        <begin position="432"/>
        <end position="550"/>
    </location>
</feature>
<dbReference type="PROSITE" id="PS50067">
    <property type="entry name" value="KINESIN_MOTOR_2"/>
    <property type="match status" value="1"/>
</dbReference>
<dbReference type="RefSeq" id="XP_002672926.1">
    <property type="nucleotide sequence ID" value="XM_002672880.1"/>
</dbReference>
<name>D2VSE7_NAEGR</name>
<feature type="domain" description="Kinesin motor" evidence="9">
    <location>
        <begin position="8"/>
        <end position="243"/>
    </location>
</feature>
<organism evidence="11">
    <name type="scientific">Naegleria gruberi</name>
    <name type="common">Amoeba</name>
    <dbReference type="NCBI Taxonomy" id="5762"/>
    <lineage>
        <taxon>Eukaryota</taxon>
        <taxon>Discoba</taxon>
        <taxon>Heterolobosea</taxon>
        <taxon>Tetramitia</taxon>
        <taxon>Eutetramitia</taxon>
        <taxon>Vahlkampfiidae</taxon>
        <taxon>Naegleria</taxon>
    </lineage>
</organism>
<dbReference type="SMART" id="SM00129">
    <property type="entry name" value="KISc"/>
    <property type="match status" value="1"/>
</dbReference>
<feature type="binding site" evidence="5">
    <location>
        <begin position="90"/>
        <end position="97"/>
    </location>
    <ligand>
        <name>ATP</name>
        <dbReference type="ChEBI" id="CHEBI:30616"/>
    </ligand>
</feature>
<keyword evidence="4" id="KW-0206">Cytoskeleton</keyword>
<dbReference type="InterPro" id="IPR011993">
    <property type="entry name" value="PH-like_dom_sf"/>
</dbReference>
<comment type="similarity">
    <text evidence="5">Belongs to the TRAFAC class myosin-kinesin ATPase superfamily. Kinesin family.</text>
</comment>
<sequence>MSKAEHVQVKVCPRFRPFLKSDAESMAGEDKPKSCVAFHKNGSTEPPEYMFDKFLKATATQEEVYNSTQYGTEIVQRLTDGINCTIFAFGAEQTGKTFTLFGKNAVASTPNLGFASRVVRAIFDFIVNNSPPEIEFSVSMTSFEICGLDNGEALMTDLLADHDLANDVNSAHLEVLVNDETNSVEIAGLHEEFVTSEVELFQFISKSLEKRSKEHSSLFFEIKLLQSDTNTKLTKEGRLTIIDIDAESSTDPHKQTRPTGFRTFQQVTEAIHSESDEFDYFETTLRCLLFSRIFINTASFGFITLSQSSLPALVERQTVPNLNLGNLLCEMSSEVSINYVSLEGVAEITPISQPSTSSSTAISSSNVKPEQAPPVPQRQQLPSTPVSSFEVKKEPSTPVDESPMTPSSPPSPVNEEKAEISDTLFKKVLTEKHELNEQVSSLKTKVTELEANLKKEHEAVVQYKKQASTAETSLEDLEKKFRQVTELKESLEQEKIRHDESLQKTHAEIQELKEKLIQSDSTKEELNEKLAQKTKEINELKEAVKKLETSASTTKPTNSVLSSRFSVTQSNSSGLESSLSVKKMEIDAETVNVLKIQCEDYKKMYEEISEKLTQIEKKLVEDEDNHNAKEISQLSSDDPSHQLIEKMKSKNKLLMEQLNLAKRENLKAREKAAEIALKSLDDKIYEYQQLFNQYQTAVEKSSRLSISANSSTTASLRSAFEDKGNSQKLKETIDDLTVKLNTARKKNTEMEISKMKAQETEKMHKEQIQNLETELKKLKEEISKKQSTDMEQVEQLRKEITTLKDAEENLKEQMKKLEQEKDEVYQKYKKIKAYRKKTLSTLQQSQESNTILLLQEREKVETLEREIKFLKKYTGVKIESFQQPKKGGDVIQPKKMDAQTSRSNSQHEKEKLSQRMSVTVNKKHLTTLSNQLSTFDVSQPFVDRKSVITQEEEVYVRSPRPNILEKKFGVKPSSMNADKHGYLEKKGPKLNMYKKRYFRIEGFYVYYFNDEADKFDKQLGCIDMRQVLNIEMIPERSSKKRFVFRIEIPTRDYFLAAQTKEERDEWVDTLNQIKEKVRIK</sequence>
<feature type="coiled-coil region" evidence="6">
    <location>
        <begin position="726"/>
        <end position="873"/>
    </location>
</feature>
<dbReference type="Pfam" id="PF00169">
    <property type="entry name" value="PH"/>
    <property type="match status" value="1"/>
</dbReference>
<dbReference type="eggNOG" id="KOG0243">
    <property type="taxonomic scope" value="Eukaryota"/>
</dbReference>
<dbReference type="SUPFAM" id="SSF52540">
    <property type="entry name" value="P-loop containing nucleoside triphosphate hydrolases"/>
    <property type="match status" value="1"/>
</dbReference>
<dbReference type="GO" id="GO:0007018">
    <property type="term" value="P:microtubule-based movement"/>
    <property type="evidence" value="ECO:0007669"/>
    <property type="project" value="InterPro"/>
</dbReference>
<feature type="compositionally biased region" description="Polar residues" evidence="7">
    <location>
        <begin position="377"/>
        <end position="387"/>
    </location>
</feature>
<dbReference type="SUPFAM" id="SSF50729">
    <property type="entry name" value="PH domain-like"/>
    <property type="match status" value="1"/>
</dbReference>
<dbReference type="CDD" id="cd00821">
    <property type="entry name" value="PH"/>
    <property type="match status" value="1"/>
</dbReference>
<dbReference type="OrthoDB" id="185175at2759"/>
<dbReference type="KEGG" id="ngr:NAEGRDRAFT_71914"/>
<evidence type="ECO:0000256" key="6">
    <source>
        <dbReference type="SAM" id="Coils"/>
    </source>
</evidence>
<keyword evidence="5" id="KW-0547">Nucleotide-binding</keyword>
<dbReference type="GO" id="GO:0008017">
    <property type="term" value="F:microtubule binding"/>
    <property type="evidence" value="ECO:0007669"/>
    <property type="project" value="InterPro"/>
</dbReference>
<proteinExistence type="inferred from homology"/>
<dbReference type="InParanoid" id="D2VSE7"/>
<keyword evidence="5" id="KW-0067">ATP-binding</keyword>
<dbReference type="InterPro" id="IPR027417">
    <property type="entry name" value="P-loop_NTPase"/>
</dbReference>
<dbReference type="OMA" id="DSAICPI"/>
<dbReference type="EMBL" id="GG738894">
    <property type="protein sequence ID" value="EFC40182.1"/>
    <property type="molecule type" value="Genomic_DNA"/>
</dbReference>
<dbReference type="AlphaFoldDB" id="D2VSE7"/>
<dbReference type="GO" id="GO:0072686">
    <property type="term" value="C:mitotic spindle"/>
    <property type="evidence" value="ECO:0007669"/>
    <property type="project" value="TreeGrafter"/>
</dbReference>
<dbReference type="Pfam" id="PF00225">
    <property type="entry name" value="Kinesin"/>
    <property type="match status" value="1"/>
</dbReference>
<dbReference type="InterPro" id="IPR047149">
    <property type="entry name" value="KIF11-like"/>
</dbReference>
<feature type="compositionally biased region" description="Basic and acidic residues" evidence="7">
    <location>
        <begin position="886"/>
        <end position="897"/>
    </location>
</feature>
<dbReference type="SMART" id="SM00233">
    <property type="entry name" value="PH"/>
    <property type="match status" value="1"/>
</dbReference>
<evidence type="ECO:0000259" key="8">
    <source>
        <dbReference type="PROSITE" id="PS50003"/>
    </source>
</evidence>
<dbReference type="GO" id="GO:0051231">
    <property type="term" value="P:spindle elongation"/>
    <property type="evidence" value="ECO:0007669"/>
    <property type="project" value="TreeGrafter"/>
</dbReference>
<dbReference type="GO" id="GO:0090307">
    <property type="term" value="P:mitotic spindle assembly"/>
    <property type="evidence" value="ECO:0007669"/>
    <property type="project" value="TreeGrafter"/>
</dbReference>
<feature type="region of interest" description="Disordered" evidence="7">
    <location>
        <begin position="351"/>
        <end position="419"/>
    </location>
</feature>
<dbReference type="PANTHER" id="PTHR47970">
    <property type="entry name" value="KINESIN-LIKE PROTEIN KIF11"/>
    <property type="match status" value="1"/>
</dbReference>
<dbReference type="STRING" id="5762.D2VSE7"/>
<keyword evidence="2" id="KW-0963">Cytoplasm</keyword>
<evidence type="ECO:0000313" key="10">
    <source>
        <dbReference type="EMBL" id="EFC40182.1"/>
    </source>
</evidence>
<feature type="region of interest" description="Disordered" evidence="7">
    <location>
        <begin position="884"/>
        <end position="915"/>
    </location>
</feature>
<evidence type="ECO:0000256" key="1">
    <source>
        <dbReference type="ARBA" id="ARBA00004245"/>
    </source>
</evidence>
<keyword evidence="6" id="KW-0175">Coiled coil</keyword>
<dbReference type="GO" id="GO:0005524">
    <property type="term" value="F:ATP binding"/>
    <property type="evidence" value="ECO:0007669"/>
    <property type="project" value="UniProtKB-UniRule"/>
</dbReference>
<feature type="coiled-coil region" evidence="6">
    <location>
        <begin position="591"/>
        <end position="683"/>
    </location>
</feature>
<dbReference type="GO" id="GO:0005876">
    <property type="term" value="C:spindle microtubule"/>
    <property type="evidence" value="ECO:0007669"/>
    <property type="project" value="TreeGrafter"/>
</dbReference>
<dbReference type="InterPro" id="IPR001752">
    <property type="entry name" value="Kinesin_motor_dom"/>
</dbReference>
<dbReference type="PANTHER" id="PTHR47970:SF12">
    <property type="entry name" value="KINESIN FAMILY MEMBER 11"/>
    <property type="match status" value="1"/>
</dbReference>
<dbReference type="InterPro" id="IPR001849">
    <property type="entry name" value="PH_domain"/>
</dbReference>
<dbReference type="GeneID" id="8855841"/>
<feature type="compositionally biased region" description="Low complexity" evidence="7">
    <location>
        <begin position="351"/>
        <end position="365"/>
    </location>
</feature>
<evidence type="ECO:0000256" key="3">
    <source>
        <dbReference type="ARBA" id="ARBA00023175"/>
    </source>
</evidence>
<evidence type="ECO:0000256" key="2">
    <source>
        <dbReference type="ARBA" id="ARBA00022490"/>
    </source>
</evidence>
<gene>
    <name evidence="10" type="ORF">NAEGRDRAFT_71914</name>
</gene>
<reference evidence="10 11" key="1">
    <citation type="journal article" date="2010" name="Cell">
        <title>The genome of Naegleria gruberi illuminates early eukaryotic versatility.</title>
        <authorList>
            <person name="Fritz-Laylin L.K."/>
            <person name="Prochnik S.E."/>
            <person name="Ginger M.L."/>
            <person name="Dacks J.B."/>
            <person name="Carpenter M.L."/>
            <person name="Field M.C."/>
            <person name="Kuo A."/>
            <person name="Paredez A."/>
            <person name="Chapman J."/>
            <person name="Pham J."/>
            <person name="Shu S."/>
            <person name="Neupane R."/>
            <person name="Cipriano M."/>
            <person name="Mancuso J."/>
            <person name="Tu H."/>
            <person name="Salamov A."/>
            <person name="Lindquist E."/>
            <person name="Shapiro H."/>
            <person name="Lucas S."/>
            <person name="Grigoriev I.V."/>
            <person name="Cande W.Z."/>
            <person name="Fulton C."/>
            <person name="Rokhsar D.S."/>
            <person name="Dawson S.C."/>
        </authorList>
    </citation>
    <scope>NUCLEOTIDE SEQUENCE [LARGE SCALE GENOMIC DNA]</scope>
    <source>
        <strain evidence="10 11">NEG-M</strain>
    </source>
</reference>
<dbReference type="PROSITE" id="PS50003">
    <property type="entry name" value="PH_DOMAIN"/>
    <property type="match status" value="1"/>
</dbReference>
<keyword evidence="3 5" id="KW-0505">Motor protein</keyword>
<dbReference type="Gene3D" id="3.40.850.10">
    <property type="entry name" value="Kinesin motor domain"/>
    <property type="match status" value="1"/>
</dbReference>
<dbReference type="Gene3D" id="2.30.29.30">
    <property type="entry name" value="Pleckstrin-homology domain (PH domain)/Phosphotyrosine-binding domain (PTB)"/>
    <property type="match status" value="1"/>
</dbReference>
<dbReference type="GO" id="GO:0008574">
    <property type="term" value="F:plus-end-directed microtubule motor activity"/>
    <property type="evidence" value="ECO:0007669"/>
    <property type="project" value="TreeGrafter"/>
</dbReference>
<dbReference type="VEuPathDB" id="AmoebaDB:NAEGRDRAFT_71914"/>
<evidence type="ECO:0000256" key="5">
    <source>
        <dbReference type="PROSITE-ProRule" id="PRU00283"/>
    </source>
</evidence>
<feature type="domain" description="PH" evidence="8">
    <location>
        <begin position="976"/>
        <end position="1075"/>
    </location>
</feature>
<evidence type="ECO:0000256" key="4">
    <source>
        <dbReference type="ARBA" id="ARBA00023212"/>
    </source>
</evidence>
<keyword evidence="11" id="KW-1185">Reference proteome</keyword>
<accession>D2VSE7</accession>
<protein>
    <submittedName>
        <fullName evidence="10">Kinesin</fullName>
    </submittedName>
</protein>
<evidence type="ECO:0000256" key="7">
    <source>
        <dbReference type="SAM" id="MobiDB-lite"/>
    </source>
</evidence>